<dbReference type="InterPro" id="IPR001962">
    <property type="entry name" value="Asn_synthase"/>
</dbReference>
<gene>
    <name evidence="9" type="primary">asnB</name>
    <name evidence="9" type="ORF">RCF98_15040</name>
</gene>
<evidence type="ECO:0000256" key="7">
    <source>
        <dbReference type="ARBA" id="ARBA00048741"/>
    </source>
</evidence>
<dbReference type="PANTHER" id="PTHR43284">
    <property type="entry name" value="ASPARAGINE SYNTHETASE (GLUTAMINE-HYDROLYZING)"/>
    <property type="match status" value="1"/>
</dbReference>
<dbReference type="EMBL" id="CP133218">
    <property type="protein sequence ID" value="WML90272.1"/>
    <property type="molecule type" value="Genomic_DNA"/>
</dbReference>
<reference evidence="9 10" key="1">
    <citation type="submission" date="2023-08" db="EMBL/GenBank/DDBJ databases">
        <title>New molecular markers tilS and rpoB for phylogenetic and monitoring studies of the genus Thiothrix biodiversity.</title>
        <authorList>
            <person name="Ravin N.V."/>
            <person name="Smolyakov D."/>
            <person name="Markov N.D."/>
            <person name="Beletsky A.V."/>
            <person name="Mardanov A.V."/>
            <person name="Rudenko T.S."/>
            <person name="Grabovich M.Y."/>
        </authorList>
    </citation>
    <scope>NUCLEOTIDE SEQUENCE [LARGE SCALE GENOMIC DNA]</scope>
    <source>
        <strain evidence="9 10">MK1</strain>
    </source>
</reference>
<dbReference type="GO" id="GO:0004066">
    <property type="term" value="F:asparagine synthase (glutamine-hydrolyzing) activity"/>
    <property type="evidence" value="ECO:0007669"/>
    <property type="project" value="UniProtKB-EC"/>
</dbReference>
<dbReference type="NCBIfam" id="TIGR01536">
    <property type="entry name" value="asn_synth_AEB"/>
    <property type="match status" value="1"/>
</dbReference>
<comment type="catalytic activity">
    <reaction evidence="7">
        <text>L-aspartate + L-glutamine + ATP + H2O = L-asparagine + L-glutamate + AMP + diphosphate + H(+)</text>
        <dbReference type="Rhea" id="RHEA:12228"/>
        <dbReference type="ChEBI" id="CHEBI:15377"/>
        <dbReference type="ChEBI" id="CHEBI:15378"/>
        <dbReference type="ChEBI" id="CHEBI:29985"/>
        <dbReference type="ChEBI" id="CHEBI:29991"/>
        <dbReference type="ChEBI" id="CHEBI:30616"/>
        <dbReference type="ChEBI" id="CHEBI:33019"/>
        <dbReference type="ChEBI" id="CHEBI:58048"/>
        <dbReference type="ChEBI" id="CHEBI:58359"/>
        <dbReference type="ChEBI" id="CHEBI:456215"/>
        <dbReference type="EC" id="6.3.5.4"/>
    </reaction>
</comment>
<evidence type="ECO:0000256" key="6">
    <source>
        <dbReference type="ARBA" id="ARBA00022962"/>
    </source>
</evidence>
<dbReference type="CDD" id="cd00712">
    <property type="entry name" value="AsnB"/>
    <property type="match status" value="1"/>
</dbReference>
<dbReference type="SUPFAM" id="SSF56235">
    <property type="entry name" value="N-terminal nucleophile aminohydrolases (Ntn hydrolases)"/>
    <property type="match status" value="1"/>
</dbReference>
<evidence type="ECO:0000256" key="2">
    <source>
        <dbReference type="ARBA" id="ARBA00005752"/>
    </source>
</evidence>
<proteinExistence type="inferred from homology"/>
<evidence type="ECO:0000256" key="3">
    <source>
        <dbReference type="ARBA" id="ARBA00012737"/>
    </source>
</evidence>
<sequence length="637" mass="72705">MGGLTGFYSLSNKRNSADMLKNVRRMTASLVHRGADNASIWLDREAGIALGNQTLNPTGHAPHSSHPMTTLAGRYAIALDGEIYNQAALRQRLTLEGHSDWQSTSTIETLLIAFACWGIRRTLQACNGSFAIALWDSKTRSLILIRDRMGEKPLYYGWMKNTFLFGSALKALKMHPAWNATINRDAIANQLRLSYIPTPLTIYHNIYKLEPGHLLQITANSSSSNPITATAWWSLEKQVAQTKQAHFPQHLFWHTHKQTDVLENLLNNIIRRHMHTDATMGSFLSGGVGSSLITALMQKQSRQPLRTFHITYEGIENHKTSQARAIAEYLGTEHSEFHATPMDIQDSIGLLPTLFDEPFSDIEQIPALLMAQLARTNVDVCLSGSGANTLFGGYHRYHYAQQLWQRLTHLPRFLHNTVTITLPYTNTSYSAKMLNVRSPEDIYRHLLSHGKISEDLVLGVNSTQNFLPTTIPKRLSFTERMMYMDALGYLPDNSLTKMDRTSMGIGLETRSPFLDKRMVEFAWQLPVHMKIRHGKGAWLLRQALERHIPRHLSKSLKQPSSPPPLGDWLRTHLRDWAEALLDPSRLRQEGFFDPTPIREKWRQHLSGSHNWQYYLWDLLMFQTWHEHQSPIKRTIAA</sequence>
<evidence type="ECO:0000256" key="1">
    <source>
        <dbReference type="ARBA" id="ARBA00005187"/>
    </source>
</evidence>
<name>A0ABY9MNX4_9GAMM</name>
<dbReference type="Gene3D" id="3.60.20.10">
    <property type="entry name" value="Glutamine Phosphoribosylpyrophosphate, subunit 1, domain 1"/>
    <property type="match status" value="1"/>
</dbReference>
<keyword evidence="6" id="KW-0315">Glutamine amidotransferase</keyword>
<dbReference type="Pfam" id="PF00733">
    <property type="entry name" value="Asn_synthase"/>
    <property type="match status" value="1"/>
</dbReference>
<dbReference type="Proteomes" id="UP001236657">
    <property type="component" value="Chromosome"/>
</dbReference>
<dbReference type="PANTHER" id="PTHR43284:SF1">
    <property type="entry name" value="ASPARAGINE SYNTHETASE"/>
    <property type="match status" value="1"/>
</dbReference>
<dbReference type="InterPro" id="IPR014729">
    <property type="entry name" value="Rossmann-like_a/b/a_fold"/>
</dbReference>
<evidence type="ECO:0000313" key="10">
    <source>
        <dbReference type="Proteomes" id="UP001236657"/>
    </source>
</evidence>
<evidence type="ECO:0000256" key="5">
    <source>
        <dbReference type="ARBA" id="ARBA00022840"/>
    </source>
</evidence>
<dbReference type="InterPro" id="IPR017932">
    <property type="entry name" value="GATase_2_dom"/>
</dbReference>
<feature type="domain" description="Glutamine amidotransferase type-2" evidence="8">
    <location>
        <begin position="2"/>
        <end position="220"/>
    </location>
</feature>
<dbReference type="Gene3D" id="3.40.50.620">
    <property type="entry name" value="HUPs"/>
    <property type="match status" value="1"/>
</dbReference>
<accession>A0ABY9MNX4</accession>
<dbReference type="InterPro" id="IPR051786">
    <property type="entry name" value="ASN_synthetase/amidase"/>
</dbReference>
<keyword evidence="5" id="KW-0067">ATP-binding</keyword>
<dbReference type="PIRSF" id="PIRSF001589">
    <property type="entry name" value="Asn_synthetase_glu-h"/>
    <property type="match status" value="1"/>
</dbReference>
<evidence type="ECO:0000256" key="4">
    <source>
        <dbReference type="ARBA" id="ARBA00022741"/>
    </source>
</evidence>
<dbReference type="InterPro" id="IPR006426">
    <property type="entry name" value="Asn_synth_AEB"/>
</dbReference>
<dbReference type="EC" id="6.3.5.4" evidence="3"/>
<dbReference type="PROSITE" id="PS51278">
    <property type="entry name" value="GATASE_TYPE_2"/>
    <property type="match status" value="1"/>
</dbReference>
<dbReference type="RefSeq" id="WP_308894692.1">
    <property type="nucleotide sequence ID" value="NZ_CP133218.1"/>
</dbReference>
<dbReference type="InterPro" id="IPR033738">
    <property type="entry name" value="AsnB_N"/>
</dbReference>
<keyword evidence="4" id="KW-0547">Nucleotide-binding</keyword>
<keyword evidence="10" id="KW-1185">Reference proteome</keyword>
<dbReference type="CDD" id="cd01991">
    <property type="entry name" value="Asn_synthase_B_C"/>
    <property type="match status" value="1"/>
</dbReference>
<dbReference type="SUPFAM" id="SSF52402">
    <property type="entry name" value="Adenine nucleotide alpha hydrolases-like"/>
    <property type="match status" value="1"/>
</dbReference>
<dbReference type="Pfam" id="PF13522">
    <property type="entry name" value="GATase_6"/>
    <property type="match status" value="1"/>
</dbReference>
<evidence type="ECO:0000313" key="9">
    <source>
        <dbReference type="EMBL" id="WML90272.1"/>
    </source>
</evidence>
<protein>
    <recommendedName>
        <fullName evidence="3">asparagine synthase (glutamine-hydrolyzing)</fullName>
        <ecNumber evidence="3">6.3.5.4</ecNumber>
    </recommendedName>
</protein>
<dbReference type="InterPro" id="IPR029055">
    <property type="entry name" value="Ntn_hydrolases_N"/>
</dbReference>
<keyword evidence="9" id="KW-0436">Ligase</keyword>
<comment type="similarity">
    <text evidence="2">Belongs to the asparagine synthetase family.</text>
</comment>
<organism evidence="9 10">
    <name type="scientific">Thiothrix lacustris</name>
    <dbReference type="NCBI Taxonomy" id="525917"/>
    <lineage>
        <taxon>Bacteria</taxon>
        <taxon>Pseudomonadati</taxon>
        <taxon>Pseudomonadota</taxon>
        <taxon>Gammaproteobacteria</taxon>
        <taxon>Thiotrichales</taxon>
        <taxon>Thiotrichaceae</taxon>
        <taxon>Thiothrix</taxon>
    </lineage>
</organism>
<evidence type="ECO:0000259" key="8">
    <source>
        <dbReference type="PROSITE" id="PS51278"/>
    </source>
</evidence>
<comment type="pathway">
    <text evidence="1">Amino-acid biosynthesis; L-asparagine biosynthesis; L-asparagine from L-aspartate (L-Gln route): step 1/1.</text>
</comment>